<dbReference type="Proteomes" id="UP000473681">
    <property type="component" value="Unassembled WGS sequence"/>
</dbReference>
<accession>A0A0C2NRL4</accession>
<gene>
    <name evidence="1" type="ORF">EXM65_13635</name>
    <name evidence="2" type="ORF">FC774_09780</name>
    <name evidence="3" type="ORF">FDB51_11215</name>
</gene>
<dbReference type="Proteomes" id="UP000476820">
    <property type="component" value="Unassembled WGS sequence"/>
</dbReference>
<proteinExistence type="predicted"/>
<evidence type="ECO:0000313" key="1">
    <source>
        <dbReference type="EMBL" id="NFA43593.1"/>
    </source>
</evidence>
<protein>
    <submittedName>
        <fullName evidence="1">Uncharacterized protein</fullName>
    </submittedName>
</protein>
<organism evidence="1 4">
    <name type="scientific">Clostridium botulinum</name>
    <dbReference type="NCBI Taxonomy" id="1491"/>
    <lineage>
        <taxon>Bacteria</taxon>
        <taxon>Bacillati</taxon>
        <taxon>Bacillota</taxon>
        <taxon>Clostridia</taxon>
        <taxon>Eubacteriales</taxon>
        <taxon>Clostridiaceae</taxon>
        <taxon>Clostridium</taxon>
    </lineage>
</organism>
<dbReference type="OrthoDB" id="1937427at2"/>
<dbReference type="RefSeq" id="WP_012451758.1">
    <property type="nucleotide sequence ID" value="NZ_CP010520.1"/>
</dbReference>
<reference evidence="1 4" key="1">
    <citation type="submission" date="2019-02" db="EMBL/GenBank/DDBJ databases">
        <title>Genome sequencing of Clostridium botulinum clinical isolates.</title>
        <authorList>
            <person name="Brunt J."/>
            <person name="Van Vliet A.H.M."/>
            <person name="Stringer S.C."/>
            <person name="Grant K.A."/>
            <person name="Carter A.C."/>
            <person name="Peck M.W."/>
        </authorList>
    </citation>
    <scope>NUCLEOTIDE SEQUENCE [LARGE SCALE GENOMIC DNA]</scope>
    <source>
        <strain evidence="1 4">H113700579</strain>
    </source>
</reference>
<sequence>MSNEKGCCSHHDSNNHKTCNGCSCHEKETPLIQENKTKTVNDTSGKSATCNNWSSVPQNYDIKESCEKHEKTATNNQWCSCSK</sequence>
<evidence type="ECO:0000313" key="6">
    <source>
        <dbReference type="Proteomes" id="UP000476820"/>
    </source>
</evidence>
<dbReference type="EMBL" id="SWOV01000023">
    <property type="protein sequence ID" value="NFF88154.1"/>
    <property type="molecule type" value="Genomic_DNA"/>
</dbReference>
<evidence type="ECO:0000313" key="4">
    <source>
        <dbReference type="Proteomes" id="UP000472355"/>
    </source>
</evidence>
<evidence type="ECO:0000313" key="2">
    <source>
        <dbReference type="EMBL" id="NFF88154.1"/>
    </source>
</evidence>
<name>A0A0C2NRL4_CLOBO</name>
<reference evidence="5 6" key="2">
    <citation type="submission" date="2019-04" db="EMBL/GenBank/DDBJ databases">
        <title>Genome sequencing of Clostridium botulinum Groups I-IV and Clostridium butyricum.</title>
        <authorList>
            <person name="Brunt J."/>
            <person name="Van Vliet A.H.M."/>
            <person name="Stringer S.C."/>
            <person name="Carter A.T."/>
            <person name="Peck M.W."/>
        </authorList>
    </citation>
    <scope>NUCLEOTIDE SEQUENCE [LARGE SCALE GENOMIC DNA]</scope>
    <source>
        <strain evidence="2 6">1605</strain>
        <strain evidence="3 5">CB-K-33E</strain>
    </source>
</reference>
<dbReference type="EMBL" id="SWVK01000014">
    <property type="protein sequence ID" value="NFN35681.1"/>
    <property type="molecule type" value="Genomic_DNA"/>
</dbReference>
<evidence type="ECO:0000313" key="3">
    <source>
        <dbReference type="EMBL" id="NFN35681.1"/>
    </source>
</evidence>
<comment type="caution">
    <text evidence="1">The sequence shown here is derived from an EMBL/GenBank/DDBJ whole genome shotgun (WGS) entry which is preliminary data.</text>
</comment>
<dbReference type="EMBL" id="SGKU01000043">
    <property type="protein sequence ID" value="NFA43593.1"/>
    <property type="molecule type" value="Genomic_DNA"/>
</dbReference>
<dbReference type="AlphaFoldDB" id="A0A0C2NRL4"/>
<evidence type="ECO:0000313" key="5">
    <source>
        <dbReference type="Proteomes" id="UP000473681"/>
    </source>
</evidence>
<dbReference type="Proteomes" id="UP000472355">
    <property type="component" value="Unassembled WGS sequence"/>
</dbReference>